<gene>
    <name evidence="4" type="ORF">ACBP88_02510</name>
</gene>
<dbReference type="Gene3D" id="3.40.50.12780">
    <property type="entry name" value="N-terminal domain of ligase-like"/>
    <property type="match status" value="1"/>
</dbReference>
<feature type="domain" description="AMP-dependent synthetase/ligase" evidence="3">
    <location>
        <begin position="11"/>
        <end position="427"/>
    </location>
</feature>
<dbReference type="InterPro" id="IPR042099">
    <property type="entry name" value="ANL_N_sf"/>
</dbReference>
<dbReference type="EMBL" id="JBGJLR010000002">
    <property type="protein sequence ID" value="MEZ2738338.1"/>
    <property type="molecule type" value="Genomic_DNA"/>
</dbReference>
<dbReference type="SUPFAM" id="SSF56801">
    <property type="entry name" value="Acetyl-CoA synthetase-like"/>
    <property type="match status" value="1"/>
</dbReference>
<dbReference type="InterPro" id="IPR000873">
    <property type="entry name" value="AMP-dep_synth/lig_dom"/>
</dbReference>
<protein>
    <submittedName>
        <fullName evidence="4">Long-chain fatty acid--CoA ligase</fullName>
    </submittedName>
</protein>
<dbReference type="GO" id="GO:0016874">
    <property type="term" value="F:ligase activity"/>
    <property type="evidence" value="ECO:0007669"/>
    <property type="project" value="UniProtKB-KW"/>
</dbReference>
<dbReference type="PANTHER" id="PTHR43272:SF33">
    <property type="entry name" value="AMP-BINDING DOMAIN-CONTAINING PROTEIN-RELATED"/>
    <property type="match status" value="1"/>
</dbReference>
<dbReference type="GeneID" id="300070985"/>
<keyword evidence="1" id="KW-0547">Nucleotide-binding</keyword>
<dbReference type="Pfam" id="PF00501">
    <property type="entry name" value="AMP-binding"/>
    <property type="match status" value="1"/>
</dbReference>
<comment type="caution">
    <text evidence="4">The sequence shown here is derived from an EMBL/GenBank/DDBJ whole genome shotgun (WGS) entry which is preliminary data.</text>
</comment>
<dbReference type="Pfam" id="PF23562">
    <property type="entry name" value="AMP-binding_C_3"/>
    <property type="match status" value="1"/>
</dbReference>
<dbReference type="PROSITE" id="PS00455">
    <property type="entry name" value="AMP_BINDING"/>
    <property type="match status" value="1"/>
</dbReference>
<dbReference type="InterPro" id="IPR020845">
    <property type="entry name" value="AMP-binding_CS"/>
</dbReference>
<reference evidence="4 5" key="1">
    <citation type="submission" date="2024-08" db="EMBL/GenBank/DDBJ databases">
        <authorList>
            <person name="Feng Z."/>
            <person name="Ronholm J."/>
        </authorList>
    </citation>
    <scope>NUCLEOTIDE SEQUENCE [LARGE SCALE GENOMIC DNA]</scope>
    <source>
        <strain evidence="4 5">4-AB0-8</strain>
    </source>
</reference>
<keyword evidence="4" id="KW-0436">Ligase</keyword>
<dbReference type="RefSeq" id="WP_284213744.1">
    <property type="nucleotide sequence ID" value="NZ_JARXOV010000006.1"/>
</dbReference>
<name>A0ABV4I903_9BURK</name>
<proteinExistence type="predicted"/>
<sequence length="644" mass="70991">MATTFPHLLLQHAAERPGAAALREKEYGIWQTWTWAKVAQDVRHMACGLAALGLAKGQNLAFISDNRPHLYMGFVAVQSIGAVPIPLYQDAVAQEMCFVMQDADIAFAFAENQEQVDKLLEVRETVPSIQHIIYDDPRGLRKYTEPGLISTEQLKQLGQAWDRDHPGAWEAMANAVQAEDVSVILYTSGTTGKPKGVCQTHASFIGSARGGVEVDGLNPSDNVISYLPPAWVGDHLFSVAQWLVAGFTINCPESASTINIDLREIGPTYYFAPPRVFEGMLTSVSIRMEDAAKPKQWLFEKCMTLAKRVGADILDGKPVGMLDRIKYGLGDLLIYGPLRNVMGLSRIRVAYTAGAAIGPDLFKFFRSIGINLKQLYGQTETCAYVCIQKNGQVKLNTVGQAAPGIELKIADNGEVLVKGVSVLKEYYKRPDATAEVIDENGYFHTGDAGVLDEDGHLRIIDRAKDVGKTNTGAMFAPNYIENKLKFFPHIKEAVCFGNGRDQVCAFINIDYEAVGNWAERQGIPYGGYVDLASKSKVLELINECIQQVNADLATEAGMSDTQVARFLVLHKELDPDDDELTRTRKVRRNFIAEKYGVLIDALYSSKTEQFIETQVKFEDGRTGSVSATLQIQDARRFPASRTAA</sequence>
<dbReference type="Proteomes" id="UP001567350">
    <property type="component" value="Unassembled WGS sequence"/>
</dbReference>
<accession>A0ABV4I903</accession>
<evidence type="ECO:0000256" key="1">
    <source>
        <dbReference type="ARBA" id="ARBA00022741"/>
    </source>
</evidence>
<evidence type="ECO:0000313" key="4">
    <source>
        <dbReference type="EMBL" id="MEZ2738338.1"/>
    </source>
</evidence>
<evidence type="ECO:0000259" key="3">
    <source>
        <dbReference type="Pfam" id="PF00501"/>
    </source>
</evidence>
<dbReference type="PANTHER" id="PTHR43272">
    <property type="entry name" value="LONG-CHAIN-FATTY-ACID--COA LIGASE"/>
    <property type="match status" value="1"/>
</dbReference>
<keyword evidence="5" id="KW-1185">Reference proteome</keyword>
<keyword evidence="2" id="KW-0067">ATP-binding</keyword>
<evidence type="ECO:0000256" key="2">
    <source>
        <dbReference type="ARBA" id="ARBA00022840"/>
    </source>
</evidence>
<evidence type="ECO:0000313" key="5">
    <source>
        <dbReference type="Proteomes" id="UP001567350"/>
    </source>
</evidence>
<organism evidence="4 5">
    <name type="scientific">Comamonas jiangduensis</name>
    <dbReference type="NCBI Taxonomy" id="1194168"/>
    <lineage>
        <taxon>Bacteria</taxon>
        <taxon>Pseudomonadati</taxon>
        <taxon>Pseudomonadota</taxon>
        <taxon>Betaproteobacteria</taxon>
        <taxon>Burkholderiales</taxon>
        <taxon>Comamonadaceae</taxon>
        <taxon>Comamonas</taxon>
    </lineage>
</organism>